<gene>
    <name evidence="1" type="primary">Dana\GF21133</name>
    <name evidence="1" type="synonym">dana_GLEANR_4355</name>
    <name evidence="1" type="ORF">GF21133</name>
</gene>
<dbReference type="HOGENOM" id="CLU_174265_0_0_1"/>
<dbReference type="InParanoid" id="B3MQS2"/>
<organism evidence="1 2">
    <name type="scientific">Drosophila ananassae</name>
    <name type="common">Fruit fly</name>
    <dbReference type="NCBI Taxonomy" id="7217"/>
    <lineage>
        <taxon>Eukaryota</taxon>
        <taxon>Metazoa</taxon>
        <taxon>Ecdysozoa</taxon>
        <taxon>Arthropoda</taxon>
        <taxon>Hexapoda</taxon>
        <taxon>Insecta</taxon>
        <taxon>Pterygota</taxon>
        <taxon>Neoptera</taxon>
        <taxon>Endopterygota</taxon>
        <taxon>Diptera</taxon>
        <taxon>Brachycera</taxon>
        <taxon>Muscomorpha</taxon>
        <taxon>Ephydroidea</taxon>
        <taxon>Drosophilidae</taxon>
        <taxon>Drosophila</taxon>
        <taxon>Sophophora</taxon>
    </lineage>
</organism>
<protein>
    <submittedName>
        <fullName evidence="1">Uncharacterized protein</fullName>
    </submittedName>
</protein>
<dbReference type="OrthoDB" id="7841703at2759"/>
<dbReference type="GeneID" id="6503821"/>
<dbReference type="Proteomes" id="UP000007801">
    <property type="component" value="Unassembled WGS sequence"/>
</dbReference>
<name>B3MQS2_DROAN</name>
<proteinExistence type="predicted"/>
<dbReference type="EMBL" id="CH902622">
    <property type="protein sequence ID" value="EDV34127.2"/>
    <property type="molecule type" value="Genomic_DNA"/>
</dbReference>
<sequence length="96" mass="10939">MNQSPDQKVALGRKLTPPLVEPVSPLTQLSGPNFRARRAVVEYYVGPQVSPDEALLPMPPHNKVQNIAEIMQKLQQKLLSSTNMWHRALRFIKQRL</sequence>
<dbReference type="STRING" id="7217.B3MQS2"/>
<keyword evidence="2" id="KW-1185">Reference proteome</keyword>
<accession>B3MQS2</accession>
<dbReference type="AlphaFoldDB" id="B3MQS2"/>
<dbReference type="KEGG" id="dan:6503821"/>
<evidence type="ECO:0000313" key="2">
    <source>
        <dbReference type="Proteomes" id="UP000007801"/>
    </source>
</evidence>
<reference evidence="1 2" key="1">
    <citation type="journal article" date="2007" name="Nature">
        <title>Evolution of genes and genomes on the Drosophila phylogeny.</title>
        <authorList>
            <consortium name="Drosophila 12 Genomes Consortium"/>
            <person name="Clark A.G."/>
            <person name="Eisen M.B."/>
            <person name="Smith D.R."/>
            <person name="Bergman C.M."/>
            <person name="Oliver B."/>
            <person name="Markow T.A."/>
            <person name="Kaufman T.C."/>
            <person name="Kellis M."/>
            <person name="Gelbart W."/>
            <person name="Iyer V.N."/>
            <person name="Pollard D.A."/>
            <person name="Sackton T.B."/>
            <person name="Larracuente A.M."/>
            <person name="Singh N.D."/>
            <person name="Abad J.P."/>
            <person name="Abt D.N."/>
            <person name="Adryan B."/>
            <person name="Aguade M."/>
            <person name="Akashi H."/>
            <person name="Anderson W.W."/>
            <person name="Aquadro C.F."/>
            <person name="Ardell D.H."/>
            <person name="Arguello R."/>
            <person name="Artieri C.G."/>
            <person name="Barbash D.A."/>
            <person name="Barker D."/>
            <person name="Barsanti P."/>
            <person name="Batterham P."/>
            <person name="Batzoglou S."/>
            <person name="Begun D."/>
            <person name="Bhutkar A."/>
            <person name="Blanco E."/>
            <person name="Bosak S.A."/>
            <person name="Bradley R.K."/>
            <person name="Brand A.D."/>
            <person name="Brent M.R."/>
            <person name="Brooks A.N."/>
            <person name="Brown R.H."/>
            <person name="Butlin R.K."/>
            <person name="Caggese C."/>
            <person name="Calvi B.R."/>
            <person name="Bernardo de Carvalho A."/>
            <person name="Caspi A."/>
            <person name="Castrezana S."/>
            <person name="Celniker S.E."/>
            <person name="Chang J.L."/>
            <person name="Chapple C."/>
            <person name="Chatterji S."/>
            <person name="Chinwalla A."/>
            <person name="Civetta A."/>
            <person name="Clifton S.W."/>
            <person name="Comeron J.M."/>
            <person name="Costello J.C."/>
            <person name="Coyne J.A."/>
            <person name="Daub J."/>
            <person name="David R.G."/>
            <person name="Delcher A.L."/>
            <person name="Delehaunty K."/>
            <person name="Do C.B."/>
            <person name="Ebling H."/>
            <person name="Edwards K."/>
            <person name="Eickbush T."/>
            <person name="Evans J.D."/>
            <person name="Filipski A."/>
            <person name="Findeiss S."/>
            <person name="Freyhult E."/>
            <person name="Fulton L."/>
            <person name="Fulton R."/>
            <person name="Garcia A.C."/>
            <person name="Gardiner A."/>
            <person name="Garfield D.A."/>
            <person name="Garvin B.E."/>
            <person name="Gibson G."/>
            <person name="Gilbert D."/>
            <person name="Gnerre S."/>
            <person name="Godfrey J."/>
            <person name="Good R."/>
            <person name="Gotea V."/>
            <person name="Gravely B."/>
            <person name="Greenberg A.J."/>
            <person name="Griffiths-Jones S."/>
            <person name="Gross S."/>
            <person name="Guigo R."/>
            <person name="Gustafson E.A."/>
            <person name="Haerty W."/>
            <person name="Hahn M.W."/>
            <person name="Halligan D.L."/>
            <person name="Halpern A.L."/>
            <person name="Halter G.M."/>
            <person name="Han M.V."/>
            <person name="Heger A."/>
            <person name="Hillier L."/>
            <person name="Hinrichs A.S."/>
            <person name="Holmes I."/>
            <person name="Hoskins R.A."/>
            <person name="Hubisz M.J."/>
            <person name="Hultmark D."/>
            <person name="Huntley M.A."/>
            <person name="Jaffe D.B."/>
            <person name="Jagadeeshan S."/>
            <person name="Jeck W.R."/>
            <person name="Johnson J."/>
            <person name="Jones C.D."/>
            <person name="Jordan W.C."/>
            <person name="Karpen G.H."/>
            <person name="Kataoka E."/>
            <person name="Keightley P.D."/>
            <person name="Kheradpour P."/>
            <person name="Kirkness E.F."/>
            <person name="Koerich L.B."/>
            <person name="Kristiansen K."/>
            <person name="Kudrna D."/>
            <person name="Kulathinal R.J."/>
            <person name="Kumar S."/>
            <person name="Kwok R."/>
            <person name="Lander E."/>
            <person name="Langley C.H."/>
            <person name="Lapoint R."/>
            <person name="Lazzaro B.P."/>
            <person name="Lee S.J."/>
            <person name="Levesque L."/>
            <person name="Li R."/>
            <person name="Lin C.F."/>
            <person name="Lin M.F."/>
            <person name="Lindblad-Toh K."/>
            <person name="Llopart A."/>
            <person name="Long M."/>
            <person name="Low L."/>
            <person name="Lozovsky E."/>
            <person name="Lu J."/>
            <person name="Luo M."/>
            <person name="Machado C.A."/>
            <person name="Makalowski W."/>
            <person name="Marzo M."/>
            <person name="Matsuda M."/>
            <person name="Matzkin L."/>
            <person name="McAllister B."/>
            <person name="McBride C.S."/>
            <person name="McKernan B."/>
            <person name="McKernan K."/>
            <person name="Mendez-Lago M."/>
            <person name="Minx P."/>
            <person name="Mollenhauer M.U."/>
            <person name="Montooth K."/>
            <person name="Mount S.M."/>
            <person name="Mu X."/>
            <person name="Myers E."/>
            <person name="Negre B."/>
            <person name="Newfeld S."/>
            <person name="Nielsen R."/>
            <person name="Noor M.A."/>
            <person name="O'Grady P."/>
            <person name="Pachter L."/>
            <person name="Papaceit M."/>
            <person name="Parisi M.J."/>
            <person name="Parisi M."/>
            <person name="Parts L."/>
            <person name="Pedersen J.S."/>
            <person name="Pesole G."/>
            <person name="Phillippy A.M."/>
            <person name="Ponting C.P."/>
            <person name="Pop M."/>
            <person name="Porcelli D."/>
            <person name="Powell J.R."/>
            <person name="Prohaska S."/>
            <person name="Pruitt K."/>
            <person name="Puig M."/>
            <person name="Quesneville H."/>
            <person name="Ram K.R."/>
            <person name="Rand D."/>
            <person name="Rasmussen M.D."/>
            <person name="Reed L.K."/>
            <person name="Reenan R."/>
            <person name="Reily A."/>
            <person name="Remington K.A."/>
            <person name="Rieger T.T."/>
            <person name="Ritchie M.G."/>
            <person name="Robin C."/>
            <person name="Rogers Y.H."/>
            <person name="Rohde C."/>
            <person name="Rozas J."/>
            <person name="Rubenfield M.J."/>
            <person name="Ruiz A."/>
            <person name="Russo S."/>
            <person name="Salzberg S.L."/>
            <person name="Sanchez-Gracia A."/>
            <person name="Saranga D.J."/>
            <person name="Sato H."/>
            <person name="Schaeffer S.W."/>
            <person name="Schatz M.C."/>
            <person name="Schlenke T."/>
            <person name="Schwartz R."/>
            <person name="Segarra C."/>
            <person name="Singh R.S."/>
            <person name="Sirot L."/>
            <person name="Sirota M."/>
            <person name="Sisneros N.B."/>
            <person name="Smith C.D."/>
            <person name="Smith T.F."/>
            <person name="Spieth J."/>
            <person name="Stage D.E."/>
            <person name="Stark A."/>
            <person name="Stephan W."/>
            <person name="Strausberg R.L."/>
            <person name="Strempel S."/>
            <person name="Sturgill D."/>
            <person name="Sutton G."/>
            <person name="Sutton G.G."/>
            <person name="Tao W."/>
            <person name="Teichmann S."/>
            <person name="Tobari Y.N."/>
            <person name="Tomimura Y."/>
            <person name="Tsolas J.M."/>
            <person name="Valente V.L."/>
            <person name="Venter E."/>
            <person name="Venter J.C."/>
            <person name="Vicario S."/>
            <person name="Vieira F.G."/>
            <person name="Vilella A.J."/>
            <person name="Villasante A."/>
            <person name="Walenz B."/>
            <person name="Wang J."/>
            <person name="Wasserman M."/>
            <person name="Watts T."/>
            <person name="Wilson D."/>
            <person name="Wilson R.K."/>
            <person name="Wing R.A."/>
            <person name="Wolfner M.F."/>
            <person name="Wong A."/>
            <person name="Wong G.K."/>
            <person name="Wu C.I."/>
            <person name="Wu G."/>
            <person name="Yamamoto D."/>
            <person name="Yang H.P."/>
            <person name="Yang S.P."/>
            <person name="Yorke J.A."/>
            <person name="Yoshida K."/>
            <person name="Zdobnov E."/>
            <person name="Zhang P."/>
            <person name="Zhang Y."/>
            <person name="Zimin A.V."/>
            <person name="Baldwin J."/>
            <person name="Abdouelleil A."/>
            <person name="Abdulkadir J."/>
            <person name="Abebe A."/>
            <person name="Abera B."/>
            <person name="Abreu J."/>
            <person name="Acer S.C."/>
            <person name="Aftuck L."/>
            <person name="Alexander A."/>
            <person name="An P."/>
            <person name="Anderson E."/>
            <person name="Anderson S."/>
            <person name="Arachi H."/>
            <person name="Azer M."/>
            <person name="Bachantsang P."/>
            <person name="Barry A."/>
            <person name="Bayul T."/>
            <person name="Berlin A."/>
            <person name="Bessette D."/>
            <person name="Bloom T."/>
            <person name="Blye J."/>
            <person name="Boguslavskiy L."/>
            <person name="Bonnet C."/>
            <person name="Boukhgalter B."/>
            <person name="Bourzgui I."/>
            <person name="Brown A."/>
            <person name="Cahill P."/>
            <person name="Channer S."/>
            <person name="Cheshatsang Y."/>
            <person name="Chuda L."/>
            <person name="Citroen M."/>
            <person name="Collymore A."/>
            <person name="Cooke P."/>
            <person name="Costello M."/>
            <person name="D'Aco K."/>
            <person name="Daza R."/>
            <person name="De Haan G."/>
            <person name="DeGray S."/>
            <person name="DeMaso C."/>
            <person name="Dhargay N."/>
            <person name="Dooley K."/>
            <person name="Dooley E."/>
            <person name="Doricent M."/>
            <person name="Dorje P."/>
            <person name="Dorjee K."/>
            <person name="Dupes A."/>
            <person name="Elong R."/>
            <person name="Falk J."/>
            <person name="Farina A."/>
            <person name="Faro S."/>
            <person name="Ferguson D."/>
            <person name="Fisher S."/>
            <person name="Foley C.D."/>
            <person name="Franke A."/>
            <person name="Friedrich D."/>
            <person name="Gadbois L."/>
            <person name="Gearin G."/>
            <person name="Gearin C.R."/>
            <person name="Giannoukos G."/>
            <person name="Goode T."/>
            <person name="Graham J."/>
            <person name="Grandbois E."/>
            <person name="Grewal S."/>
            <person name="Gyaltsen K."/>
            <person name="Hafez N."/>
            <person name="Hagos B."/>
            <person name="Hall J."/>
            <person name="Henson C."/>
            <person name="Hollinger A."/>
            <person name="Honan T."/>
            <person name="Huard M.D."/>
            <person name="Hughes L."/>
            <person name="Hurhula B."/>
            <person name="Husby M.E."/>
            <person name="Kamat A."/>
            <person name="Kanga B."/>
            <person name="Kashin S."/>
            <person name="Khazanovich D."/>
            <person name="Kisner P."/>
            <person name="Lance K."/>
            <person name="Lara M."/>
            <person name="Lee W."/>
            <person name="Lennon N."/>
            <person name="Letendre F."/>
            <person name="LeVine R."/>
            <person name="Lipovsky A."/>
            <person name="Liu X."/>
            <person name="Liu J."/>
            <person name="Liu S."/>
            <person name="Lokyitsang T."/>
            <person name="Lokyitsang Y."/>
            <person name="Lubonja R."/>
            <person name="Lui A."/>
            <person name="MacDonald P."/>
            <person name="Magnisalis V."/>
            <person name="Maru K."/>
            <person name="Matthews C."/>
            <person name="McCusker W."/>
            <person name="McDonough S."/>
            <person name="Mehta T."/>
            <person name="Meldrim J."/>
            <person name="Meneus L."/>
            <person name="Mihai O."/>
            <person name="Mihalev A."/>
            <person name="Mihova T."/>
            <person name="Mittelman R."/>
            <person name="Mlenga V."/>
            <person name="Montmayeur A."/>
            <person name="Mulrain L."/>
            <person name="Navidi A."/>
            <person name="Naylor J."/>
            <person name="Negash T."/>
            <person name="Nguyen T."/>
            <person name="Nguyen N."/>
            <person name="Nicol R."/>
            <person name="Norbu C."/>
            <person name="Norbu N."/>
            <person name="Novod N."/>
            <person name="O'Neill B."/>
            <person name="Osman S."/>
            <person name="Markiewicz E."/>
            <person name="Oyono O.L."/>
            <person name="Patti C."/>
            <person name="Phunkhang P."/>
            <person name="Pierre F."/>
            <person name="Priest M."/>
            <person name="Raghuraman S."/>
            <person name="Rege F."/>
            <person name="Reyes R."/>
            <person name="Rise C."/>
            <person name="Rogov P."/>
            <person name="Ross K."/>
            <person name="Ryan E."/>
            <person name="Settipalli S."/>
            <person name="Shea T."/>
            <person name="Sherpa N."/>
            <person name="Shi L."/>
            <person name="Shih D."/>
            <person name="Sparrow T."/>
            <person name="Spaulding J."/>
            <person name="Stalker J."/>
            <person name="Stange-Thomann N."/>
            <person name="Stavropoulos S."/>
            <person name="Stone C."/>
            <person name="Strader C."/>
            <person name="Tesfaye S."/>
            <person name="Thomson T."/>
            <person name="Thoulutsang Y."/>
            <person name="Thoulutsang D."/>
            <person name="Topham K."/>
            <person name="Topping I."/>
            <person name="Tsamla T."/>
            <person name="Vassiliev H."/>
            <person name="Vo A."/>
            <person name="Wangchuk T."/>
            <person name="Wangdi T."/>
            <person name="Weiand M."/>
            <person name="Wilkinson J."/>
            <person name="Wilson A."/>
            <person name="Yadav S."/>
            <person name="Young G."/>
            <person name="Yu Q."/>
            <person name="Zembek L."/>
            <person name="Zhong D."/>
            <person name="Zimmer A."/>
            <person name="Zwirko Z."/>
            <person name="Jaffe D.B."/>
            <person name="Alvarez P."/>
            <person name="Brockman W."/>
            <person name="Butler J."/>
            <person name="Chin C."/>
            <person name="Gnerre S."/>
            <person name="Grabherr M."/>
            <person name="Kleber M."/>
            <person name="Mauceli E."/>
            <person name="MacCallum I."/>
        </authorList>
    </citation>
    <scope>NUCLEOTIDE SEQUENCE [LARGE SCALE GENOMIC DNA]</scope>
    <source>
        <strain evidence="2">Tucson 14024-0371.13</strain>
    </source>
</reference>
<dbReference type="eggNOG" id="ENOG502T9AG">
    <property type="taxonomic scope" value="Eukaryota"/>
</dbReference>
<evidence type="ECO:0000313" key="1">
    <source>
        <dbReference type="EMBL" id="EDV34127.2"/>
    </source>
</evidence>